<keyword evidence="3" id="KW-1185">Reference proteome</keyword>
<feature type="compositionally biased region" description="Low complexity" evidence="1">
    <location>
        <begin position="172"/>
        <end position="184"/>
    </location>
</feature>
<comment type="caution">
    <text evidence="2">The sequence shown here is derived from an EMBL/GenBank/DDBJ whole genome shotgun (WGS) entry which is preliminary data.</text>
</comment>
<proteinExistence type="predicted"/>
<dbReference type="EMBL" id="JABCKV010000082">
    <property type="protein sequence ID" value="KAG5644131.1"/>
    <property type="molecule type" value="Genomic_DNA"/>
</dbReference>
<accession>A0A9P7KDS1</accession>
<dbReference type="OrthoDB" id="3269282at2759"/>
<feature type="region of interest" description="Disordered" evidence="1">
    <location>
        <begin position="41"/>
        <end position="441"/>
    </location>
</feature>
<feature type="compositionally biased region" description="Basic and acidic residues" evidence="1">
    <location>
        <begin position="107"/>
        <end position="124"/>
    </location>
</feature>
<name>A0A9P7KDS1_9AGAR</name>
<dbReference type="AlphaFoldDB" id="A0A9P7KDS1"/>
<feature type="compositionally biased region" description="Low complexity" evidence="1">
    <location>
        <begin position="127"/>
        <end position="149"/>
    </location>
</feature>
<feature type="compositionally biased region" description="Low complexity" evidence="1">
    <location>
        <begin position="377"/>
        <end position="416"/>
    </location>
</feature>
<organism evidence="2 3">
    <name type="scientific">Asterophora parasitica</name>
    <dbReference type="NCBI Taxonomy" id="117018"/>
    <lineage>
        <taxon>Eukaryota</taxon>
        <taxon>Fungi</taxon>
        <taxon>Dikarya</taxon>
        <taxon>Basidiomycota</taxon>
        <taxon>Agaricomycotina</taxon>
        <taxon>Agaricomycetes</taxon>
        <taxon>Agaricomycetidae</taxon>
        <taxon>Agaricales</taxon>
        <taxon>Tricholomatineae</taxon>
        <taxon>Lyophyllaceae</taxon>
        <taxon>Asterophora</taxon>
    </lineage>
</organism>
<dbReference type="Proteomes" id="UP000775547">
    <property type="component" value="Unassembled WGS sequence"/>
</dbReference>
<sequence length="469" mass="48779">MAAQSSYSSLILSADAGVDGRVVRFDRECIECLREGEEWQEKFTRGARRRRSLSLDTGDSHGRGSGGSGSHDVSAPHPHAVVFASDDEGDLGSPEIRPSAFALTVDEVDKRRKSQEFTDEELKRFRASSPSFSPSAPHATPAFHSPHAPYSGAPYPLPLASPLRRLEKEDSTSSATSSTSSTSSDLTAQAQELTLPPRRPKSSPIQEEDEDQLFPLPSPRRTPSNSPSPSANGSPAPSPNTSTSCLTPPGTGAGPSSSKESLAEESVLAGSFSRKPAGNGLLSPHRRPPAETQAPVSSMQPSALSVSLAPSSFSDRARSSTAPTPPSTLSSKPRPVPIAIPVPVHAQANSVPIPAKPLSTPSSSINKQKALPIPPNASAEPRTPTRATASPSTSPSTSRAALPLALSSSPSLSRSPPSSPLIGREKGEKGEKGRRPSFSLPALKDAIKGASVDVLRGVSNMSGGGAMSV</sequence>
<evidence type="ECO:0000313" key="2">
    <source>
        <dbReference type="EMBL" id="KAG5644131.1"/>
    </source>
</evidence>
<protein>
    <submittedName>
        <fullName evidence="2">Uncharacterized protein</fullName>
    </submittedName>
</protein>
<feature type="compositionally biased region" description="Basic and acidic residues" evidence="1">
    <location>
        <begin position="423"/>
        <end position="434"/>
    </location>
</feature>
<reference evidence="2" key="1">
    <citation type="submission" date="2020-07" db="EMBL/GenBank/DDBJ databases">
        <authorList>
            <person name="Nieuwenhuis M."/>
            <person name="Van De Peppel L.J.J."/>
        </authorList>
    </citation>
    <scope>NUCLEOTIDE SEQUENCE</scope>
    <source>
        <strain evidence="2">AP01</strain>
        <tissue evidence="2">Mycelium</tissue>
    </source>
</reference>
<evidence type="ECO:0000256" key="1">
    <source>
        <dbReference type="SAM" id="MobiDB-lite"/>
    </source>
</evidence>
<reference evidence="2" key="2">
    <citation type="submission" date="2021-10" db="EMBL/GenBank/DDBJ databases">
        <title>Phylogenomics reveals ancestral predisposition of the termite-cultivated fungus Termitomyces towards a domesticated lifestyle.</title>
        <authorList>
            <person name="Auxier B."/>
            <person name="Grum-Grzhimaylo A."/>
            <person name="Cardenas M.E."/>
            <person name="Lodge J.D."/>
            <person name="Laessoe T."/>
            <person name="Pedersen O."/>
            <person name="Smith M.E."/>
            <person name="Kuyper T.W."/>
            <person name="Franco-Molano E.A."/>
            <person name="Baroni T.J."/>
            <person name="Aanen D.K."/>
        </authorList>
    </citation>
    <scope>NUCLEOTIDE SEQUENCE</scope>
    <source>
        <strain evidence="2">AP01</strain>
        <tissue evidence="2">Mycelium</tissue>
    </source>
</reference>
<gene>
    <name evidence="2" type="ORF">DXG03_009078</name>
</gene>
<feature type="compositionally biased region" description="Low complexity" evidence="1">
    <location>
        <begin position="301"/>
        <end position="333"/>
    </location>
</feature>
<feature type="compositionally biased region" description="Low complexity" evidence="1">
    <location>
        <begin position="219"/>
        <end position="244"/>
    </location>
</feature>
<evidence type="ECO:0000313" key="3">
    <source>
        <dbReference type="Proteomes" id="UP000775547"/>
    </source>
</evidence>